<reference evidence="1" key="1">
    <citation type="submission" date="2018-05" db="EMBL/GenBank/DDBJ databases">
        <authorList>
            <person name="Lanie J.A."/>
            <person name="Ng W.-L."/>
            <person name="Kazmierczak K.M."/>
            <person name="Andrzejewski T.M."/>
            <person name="Davidsen T.M."/>
            <person name="Wayne K.J."/>
            <person name="Tettelin H."/>
            <person name="Glass J.I."/>
            <person name="Rusch D."/>
            <person name="Podicherti R."/>
            <person name="Tsui H.-C.T."/>
            <person name="Winkler M.E."/>
        </authorList>
    </citation>
    <scope>NUCLEOTIDE SEQUENCE</scope>
</reference>
<dbReference type="EMBL" id="UINC01215779">
    <property type="protein sequence ID" value="SVE41636.1"/>
    <property type="molecule type" value="Genomic_DNA"/>
</dbReference>
<accession>A0A383DAU9</accession>
<name>A0A383DAU9_9ZZZZ</name>
<organism evidence="1">
    <name type="scientific">marine metagenome</name>
    <dbReference type="NCBI Taxonomy" id="408172"/>
    <lineage>
        <taxon>unclassified sequences</taxon>
        <taxon>metagenomes</taxon>
        <taxon>ecological metagenomes</taxon>
    </lineage>
</organism>
<gene>
    <name evidence="1" type="ORF">METZ01_LOCUS494490</name>
</gene>
<protein>
    <submittedName>
        <fullName evidence="1">Uncharacterized protein</fullName>
    </submittedName>
</protein>
<dbReference type="AlphaFoldDB" id="A0A383DAU9"/>
<proteinExistence type="predicted"/>
<sequence>MELYKANVLSTPSPNEILRTVNDEFMSRFFLAIQTPSKY</sequence>
<evidence type="ECO:0000313" key="1">
    <source>
        <dbReference type="EMBL" id="SVE41636.1"/>
    </source>
</evidence>